<dbReference type="eggNOG" id="ENOG5032C3G">
    <property type="taxonomic scope" value="Bacteria"/>
</dbReference>
<dbReference type="Proteomes" id="UP000010472">
    <property type="component" value="Chromosome"/>
</dbReference>
<evidence type="ECO:0000313" key="2">
    <source>
        <dbReference type="Proteomes" id="UP000010472"/>
    </source>
</evidence>
<dbReference type="HOGENOM" id="CLU_144856_0_0_3"/>
<evidence type="ECO:0000313" key="1">
    <source>
        <dbReference type="EMBL" id="AFZ14806.1"/>
    </source>
</evidence>
<dbReference type="KEGG" id="cep:Cri9333_3999"/>
<dbReference type="SUPFAM" id="SSF160532">
    <property type="entry name" value="Ava3019-like"/>
    <property type="match status" value="1"/>
</dbReference>
<name>K9W3M3_9CYAN</name>
<accession>K9W3M3</accession>
<organism evidence="1 2">
    <name type="scientific">Crinalium epipsammum PCC 9333</name>
    <dbReference type="NCBI Taxonomy" id="1173022"/>
    <lineage>
        <taxon>Bacteria</taxon>
        <taxon>Bacillati</taxon>
        <taxon>Cyanobacteriota</taxon>
        <taxon>Cyanophyceae</taxon>
        <taxon>Gomontiellales</taxon>
        <taxon>Gomontiellaceae</taxon>
        <taxon>Crinalium</taxon>
    </lineage>
</organism>
<keyword evidence="2" id="KW-1185">Reference proteome</keyword>
<gene>
    <name evidence="1" type="ORF">Cri9333_3999</name>
</gene>
<protein>
    <recommendedName>
        <fullName evidence="3">DUF1824 domain-containing protein</fullName>
    </recommendedName>
</protein>
<reference evidence="1 2" key="1">
    <citation type="submission" date="2012-06" db="EMBL/GenBank/DDBJ databases">
        <title>Finished chromosome of genome of Crinalium epipsammum PCC 9333.</title>
        <authorList>
            <consortium name="US DOE Joint Genome Institute"/>
            <person name="Gugger M."/>
            <person name="Coursin T."/>
            <person name="Rippka R."/>
            <person name="Tandeau De Marsac N."/>
            <person name="Huntemann M."/>
            <person name="Wei C.-L."/>
            <person name="Han J."/>
            <person name="Detter J.C."/>
            <person name="Han C."/>
            <person name="Tapia R."/>
            <person name="Davenport K."/>
            <person name="Daligault H."/>
            <person name="Erkkila T."/>
            <person name="Gu W."/>
            <person name="Munk A.C.C."/>
            <person name="Teshima H."/>
            <person name="Xu Y."/>
            <person name="Chain P."/>
            <person name="Chen A."/>
            <person name="Krypides N."/>
            <person name="Mavromatis K."/>
            <person name="Markowitz V."/>
            <person name="Szeto E."/>
            <person name="Ivanova N."/>
            <person name="Mikhailova N."/>
            <person name="Ovchinnikova G."/>
            <person name="Pagani I."/>
            <person name="Pati A."/>
            <person name="Goodwin L."/>
            <person name="Peters L."/>
            <person name="Pitluck S."/>
            <person name="Woyke T."/>
            <person name="Kerfeld C."/>
        </authorList>
    </citation>
    <scope>NUCLEOTIDE SEQUENCE [LARGE SCALE GENOMIC DNA]</scope>
    <source>
        <strain evidence="1 2">PCC 9333</strain>
    </source>
</reference>
<dbReference type="STRING" id="1173022.Cri9333_3999"/>
<dbReference type="InterPro" id="IPR014953">
    <property type="entry name" value="DUF1824"/>
</dbReference>
<dbReference type="Gene3D" id="3.30.360.10">
    <property type="entry name" value="Dihydrodipicolinate Reductase, domain 2"/>
    <property type="match status" value="1"/>
</dbReference>
<proteinExistence type="predicted"/>
<dbReference type="Pfam" id="PF08854">
    <property type="entry name" value="DUF1824"/>
    <property type="match status" value="1"/>
</dbReference>
<dbReference type="EMBL" id="CP003620">
    <property type="protein sequence ID" value="AFZ14806.1"/>
    <property type="molecule type" value="Genomic_DNA"/>
</dbReference>
<sequence>MRETQQLITTMQQQTLTVQAAQKLLKNYDCMSSKTVDSEAEKALLRQALLLLTEHSDYQILGICADTAYQGIATLKSYLEAFGYEENLNLPLLEGTVYIKFNLKNGSSYINSYEGSHRGVLVSCQSLYEGGINEMYGHLPLDLFMDVS</sequence>
<dbReference type="AlphaFoldDB" id="K9W3M3"/>
<evidence type="ECO:0008006" key="3">
    <source>
        <dbReference type="Google" id="ProtNLM"/>
    </source>
</evidence>